<evidence type="ECO:0000256" key="8">
    <source>
        <dbReference type="ARBA" id="ARBA00022723"/>
    </source>
</evidence>
<keyword evidence="7" id="KW-0597">Phosphoprotein</keyword>
<dbReference type="PRINTS" id="PR00509">
    <property type="entry name" value="PGMPMM"/>
</dbReference>
<feature type="domain" description="Alpha-D-phosphohexomutase alpha/beta/alpha" evidence="15">
    <location>
        <begin position="2"/>
        <end position="134"/>
    </location>
</feature>
<dbReference type="GO" id="GO:0008973">
    <property type="term" value="F:phosphopentomutase activity"/>
    <property type="evidence" value="ECO:0007669"/>
    <property type="project" value="TreeGrafter"/>
</dbReference>
<evidence type="ECO:0000256" key="9">
    <source>
        <dbReference type="ARBA" id="ARBA00022842"/>
    </source>
</evidence>
<comment type="catalytic activity">
    <reaction evidence="1">
        <text>alpha-D-glucose 1-phosphate = alpha-D-glucose 6-phosphate</text>
        <dbReference type="Rhea" id="RHEA:23536"/>
        <dbReference type="ChEBI" id="CHEBI:58225"/>
        <dbReference type="ChEBI" id="CHEBI:58601"/>
        <dbReference type="EC" id="5.4.2.2"/>
    </reaction>
</comment>
<evidence type="ECO:0000313" key="18">
    <source>
        <dbReference type="EMBL" id="SIR44894.1"/>
    </source>
</evidence>
<evidence type="ECO:0000313" key="19">
    <source>
        <dbReference type="Proteomes" id="UP000185669"/>
    </source>
</evidence>
<dbReference type="FunFam" id="3.40.120.10:FF:000028">
    <property type="entry name" value="GlcNAc phosphomutase"/>
    <property type="match status" value="1"/>
</dbReference>
<dbReference type="Gene3D" id="3.40.120.10">
    <property type="entry name" value="Alpha-D-Glucose-1,6-Bisphosphate, subunit A, domain 3"/>
    <property type="match status" value="3"/>
</dbReference>
<dbReference type="Pfam" id="PF02878">
    <property type="entry name" value="PGM_PMM_I"/>
    <property type="match status" value="1"/>
</dbReference>
<evidence type="ECO:0000259" key="17">
    <source>
        <dbReference type="Pfam" id="PF02880"/>
    </source>
</evidence>
<evidence type="ECO:0000256" key="5">
    <source>
        <dbReference type="ARBA" id="ARBA00010231"/>
    </source>
</evidence>
<dbReference type="PANTHER" id="PTHR45745">
    <property type="entry name" value="PHOSPHOMANNOMUTASE 45A"/>
    <property type="match status" value="1"/>
</dbReference>
<dbReference type="RefSeq" id="WP_076545924.1">
    <property type="nucleotide sequence ID" value="NZ_FTNC01000027.1"/>
</dbReference>
<dbReference type="Pfam" id="PF00408">
    <property type="entry name" value="PGM_PMM_IV"/>
    <property type="match status" value="1"/>
</dbReference>
<comment type="pathway">
    <text evidence="3">Glycolipid metabolism; diglucosyl-diacylglycerol biosynthesis.</text>
</comment>
<dbReference type="GO" id="GO:0006166">
    <property type="term" value="P:purine ribonucleoside salvage"/>
    <property type="evidence" value="ECO:0007669"/>
    <property type="project" value="TreeGrafter"/>
</dbReference>
<dbReference type="AlphaFoldDB" id="A0A1N7B0Q2"/>
<evidence type="ECO:0000256" key="11">
    <source>
        <dbReference type="ARBA" id="ARBA00039995"/>
    </source>
</evidence>
<keyword evidence="19" id="KW-1185">Reference proteome</keyword>
<dbReference type="GO" id="GO:0004614">
    <property type="term" value="F:phosphoglucomutase activity"/>
    <property type="evidence" value="ECO:0007669"/>
    <property type="project" value="UniProtKB-EC"/>
</dbReference>
<dbReference type="InterPro" id="IPR005845">
    <property type="entry name" value="A-D-PHexomutase_a/b/a-II"/>
</dbReference>
<dbReference type="InterPro" id="IPR005843">
    <property type="entry name" value="A-D-PHexomutase_C"/>
</dbReference>
<dbReference type="EMBL" id="FTNC01000027">
    <property type="protein sequence ID" value="SIR44894.1"/>
    <property type="molecule type" value="Genomic_DNA"/>
</dbReference>
<dbReference type="Pfam" id="PF02879">
    <property type="entry name" value="PGM_PMM_II"/>
    <property type="match status" value="1"/>
</dbReference>
<dbReference type="Proteomes" id="UP000185669">
    <property type="component" value="Unassembled WGS sequence"/>
</dbReference>
<dbReference type="SUPFAM" id="SSF55957">
    <property type="entry name" value="Phosphoglucomutase, C-terminal domain"/>
    <property type="match status" value="1"/>
</dbReference>
<evidence type="ECO:0000256" key="13">
    <source>
        <dbReference type="ARBA" id="ARBA00041467"/>
    </source>
</evidence>
<sequence>MIEFGTGGWRAKIGEEFTKTNIQLLAQAIANLIFEQEAESKGFLIGYDRRFLSDKAAKWLTEVLAANGIKVFFIERISPTPLVMFGVKEYGTFYGAAITASHNPADYNGVKLFTKGGKDATEEVTDELEKKINRMNLIEAKSMDFEQAKAEGLVEEIDPFNKYIDTIISMIDTEAIKNSNMKILLDPMFGVSKTSLQTILITARCEVETINDRHDTLFGGRLPSPNTHTLNRLKNMVVEGNYDLGIGTDGDADRLGIIDEKGNFIHPNDVLALLYYYLLEYKGWSGGVVRNVATTHLLDQIADAYGEKCYEVPVGFKHISSTMETKNALIGGESSGGLTIRGHIKGKDGIFAASILIEMLSVTKKRLSELLEIVQQKFGYFKAAESDLRFTDKEKATLIQKLFIDKELPEFDYEIKDISYQDGVKVYFKNKGWIIVRFSGTEPLLRIFAEMGTAVKARELIFQMKNFLDLENYKSVI</sequence>
<dbReference type="SUPFAM" id="SSF53738">
    <property type="entry name" value="Phosphoglucomutase, first 3 domains"/>
    <property type="match status" value="2"/>
</dbReference>
<comment type="cofactor">
    <cofactor evidence="2">
        <name>Mg(2+)</name>
        <dbReference type="ChEBI" id="CHEBI:18420"/>
    </cofactor>
</comment>
<comment type="pathway">
    <text evidence="4">Lipid metabolism.</text>
</comment>
<gene>
    <name evidence="18" type="ORF">SAMN05421834_12716</name>
</gene>
<evidence type="ECO:0000259" key="15">
    <source>
        <dbReference type="Pfam" id="PF02878"/>
    </source>
</evidence>
<dbReference type="Gene3D" id="3.30.310.50">
    <property type="entry name" value="Alpha-D-phosphohexomutase, C-terminal domain"/>
    <property type="match status" value="1"/>
</dbReference>
<dbReference type="InterPro" id="IPR005846">
    <property type="entry name" value="A-D-PHexomutase_a/b/a-III"/>
</dbReference>
<name>A0A1N7B0Q2_9FIRM</name>
<evidence type="ECO:0000256" key="3">
    <source>
        <dbReference type="ARBA" id="ARBA00005164"/>
    </source>
</evidence>
<keyword evidence="8" id="KW-0479">Metal-binding</keyword>
<dbReference type="InterPro" id="IPR005841">
    <property type="entry name" value="Alpha-D-phosphohexomutase_SF"/>
</dbReference>
<organism evidence="18 19">
    <name type="scientific">Halanaerobium kushneri</name>
    <dbReference type="NCBI Taxonomy" id="56779"/>
    <lineage>
        <taxon>Bacteria</taxon>
        <taxon>Bacillati</taxon>
        <taxon>Bacillota</taxon>
        <taxon>Clostridia</taxon>
        <taxon>Halanaerobiales</taxon>
        <taxon>Halanaerobiaceae</taxon>
        <taxon>Halanaerobium</taxon>
    </lineage>
</organism>
<evidence type="ECO:0000256" key="1">
    <source>
        <dbReference type="ARBA" id="ARBA00000443"/>
    </source>
</evidence>
<comment type="similarity">
    <text evidence="5">Belongs to the phosphohexose mutase family.</text>
</comment>
<dbReference type="InterPro" id="IPR005844">
    <property type="entry name" value="A-D-PHexomutase_a/b/a-I"/>
</dbReference>
<keyword evidence="10" id="KW-0413">Isomerase</keyword>
<keyword evidence="9" id="KW-0460">Magnesium</keyword>
<reference evidence="19" key="1">
    <citation type="submission" date="2017-01" db="EMBL/GenBank/DDBJ databases">
        <authorList>
            <person name="Varghese N."/>
            <person name="Submissions S."/>
        </authorList>
    </citation>
    <scope>NUCLEOTIDE SEQUENCE [LARGE SCALE GENOMIC DNA]</scope>
    <source>
        <strain evidence="19">ATCC 700103</strain>
    </source>
</reference>
<evidence type="ECO:0000256" key="2">
    <source>
        <dbReference type="ARBA" id="ARBA00001946"/>
    </source>
</evidence>
<dbReference type="Pfam" id="PF02880">
    <property type="entry name" value="PGM_PMM_III"/>
    <property type="match status" value="1"/>
</dbReference>
<proteinExistence type="inferred from homology"/>
<dbReference type="OrthoDB" id="9806956at2"/>
<evidence type="ECO:0000259" key="16">
    <source>
        <dbReference type="Pfam" id="PF02879"/>
    </source>
</evidence>
<evidence type="ECO:0000259" key="14">
    <source>
        <dbReference type="Pfam" id="PF00408"/>
    </source>
</evidence>
<dbReference type="STRING" id="56779.SAMN05421834_12716"/>
<feature type="domain" description="Alpha-D-phosphohexomutase alpha/beta/alpha" evidence="17">
    <location>
        <begin position="267"/>
        <end position="375"/>
    </location>
</feature>
<dbReference type="InterPro" id="IPR036900">
    <property type="entry name" value="A-D-PHexomutase_C_sf"/>
</dbReference>
<dbReference type="CDD" id="cd05800">
    <property type="entry name" value="PGM_like2"/>
    <property type="match status" value="1"/>
</dbReference>
<accession>A0A1N7B0Q2</accession>
<evidence type="ECO:0000256" key="10">
    <source>
        <dbReference type="ARBA" id="ARBA00023235"/>
    </source>
</evidence>
<dbReference type="InterPro" id="IPR016055">
    <property type="entry name" value="A-D-PHexomutase_a/b/a-I/II/III"/>
</dbReference>
<evidence type="ECO:0000256" key="12">
    <source>
        <dbReference type="ARBA" id="ARBA00041398"/>
    </source>
</evidence>
<evidence type="ECO:0000256" key="7">
    <source>
        <dbReference type="ARBA" id="ARBA00022553"/>
    </source>
</evidence>
<evidence type="ECO:0000256" key="6">
    <source>
        <dbReference type="ARBA" id="ARBA00012728"/>
    </source>
</evidence>
<evidence type="ECO:0000256" key="4">
    <source>
        <dbReference type="ARBA" id="ARBA00005189"/>
    </source>
</evidence>
<dbReference type="EC" id="5.4.2.2" evidence="6"/>
<dbReference type="GO" id="GO:0005975">
    <property type="term" value="P:carbohydrate metabolic process"/>
    <property type="evidence" value="ECO:0007669"/>
    <property type="project" value="InterPro"/>
</dbReference>
<dbReference type="PANTHER" id="PTHR45745:SF1">
    <property type="entry name" value="PHOSPHOGLUCOMUTASE 2B-RELATED"/>
    <property type="match status" value="1"/>
</dbReference>
<dbReference type="GO" id="GO:0046872">
    <property type="term" value="F:metal ion binding"/>
    <property type="evidence" value="ECO:0007669"/>
    <property type="project" value="UniProtKB-KW"/>
</dbReference>
<feature type="domain" description="Alpha-D-phosphohexomutase alpha/beta/alpha" evidence="16">
    <location>
        <begin position="162"/>
        <end position="262"/>
    </location>
</feature>
<protein>
    <recommendedName>
        <fullName evidence="11">Phosphoglucomutase</fullName>
        <ecNumber evidence="6">5.4.2.2</ecNumber>
    </recommendedName>
    <alternativeName>
        <fullName evidence="13">Alpha-phosphoglucomutase</fullName>
    </alternativeName>
    <alternativeName>
        <fullName evidence="12">Glucose phosphomutase</fullName>
    </alternativeName>
</protein>
<feature type="domain" description="Alpha-D-phosphohexomutase C-terminal" evidence="14">
    <location>
        <begin position="405"/>
        <end position="459"/>
    </location>
</feature>